<keyword evidence="4" id="KW-1185">Reference proteome</keyword>
<dbReference type="Pfam" id="PF00560">
    <property type="entry name" value="LRR_1"/>
    <property type="match status" value="1"/>
</dbReference>
<evidence type="ECO:0000313" key="3">
    <source>
        <dbReference type="EMBL" id="CAG9772451.1"/>
    </source>
</evidence>
<dbReference type="GO" id="GO:0005737">
    <property type="term" value="C:cytoplasm"/>
    <property type="evidence" value="ECO:0007669"/>
    <property type="project" value="TreeGrafter"/>
</dbReference>
<evidence type="ECO:0000256" key="2">
    <source>
        <dbReference type="ARBA" id="ARBA00022737"/>
    </source>
</evidence>
<dbReference type="AlphaFoldDB" id="A0A9N9MXF6"/>
<dbReference type="Proteomes" id="UP001152799">
    <property type="component" value="Chromosome 8"/>
</dbReference>
<keyword evidence="1" id="KW-0433">Leucine-rich repeat</keyword>
<dbReference type="Pfam" id="PF13855">
    <property type="entry name" value="LRR_8"/>
    <property type="match status" value="5"/>
</dbReference>
<proteinExistence type="predicted"/>
<dbReference type="InterPro" id="IPR001611">
    <property type="entry name" value="Leu-rich_rpt"/>
</dbReference>
<dbReference type="PANTHER" id="PTHR48051">
    <property type="match status" value="1"/>
</dbReference>
<dbReference type="Gene3D" id="3.80.10.10">
    <property type="entry name" value="Ribonuclease Inhibitor"/>
    <property type="match status" value="4"/>
</dbReference>
<name>A0A9N9MXF6_9CUCU</name>
<dbReference type="OrthoDB" id="660555at2759"/>
<evidence type="ECO:0000256" key="1">
    <source>
        <dbReference type="ARBA" id="ARBA00022614"/>
    </source>
</evidence>
<dbReference type="SMART" id="SM00369">
    <property type="entry name" value="LRR_TYP"/>
    <property type="match status" value="15"/>
</dbReference>
<evidence type="ECO:0008006" key="5">
    <source>
        <dbReference type="Google" id="ProtNLM"/>
    </source>
</evidence>
<dbReference type="FunFam" id="3.80.10.10:FF:000193">
    <property type="entry name" value="Leucine-rich repeat-containing protein 40"/>
    <property type="match status" value="1"/>
</dbReference>
<accession>A0A9N9MXF6</accession>
<sequence length="623" mass="71155">MNKKPAKESSVKNRRKFISPLFHVQTKDEDEKHLSNIVIKNVKTTGVLNLHGKHLMSVPDRLFTIYNDGHVDLDFNSACKDDDLWWNVKPLTNLDLSSNVLTEIPSQIGMFQDLTTLNLQDNSLTTLPVEITNLTKLTKLILNRNKINQLPKDIDKLLDLRILSVSYNCIGELPDTLVDLVMLEKLDLSNNAIAELPCGVGFLVRLQEFDVSNNKLTELPPDIVNIRSLRILNINHNSIKHLSESLGELRKLQIFHAQHNDIEEIPDFTGCECIQEIYLGNNFIKEIPEDLCENLQHLKIWELRDNQISFLPKEIVKLVHLTKLDLTNNELTEIPAAIGLLPHLQSFKLDGNKLKQIRPDIIQTGTQRILQFLREKLNEDDLNSMTTNFANTPIDACVFPDRYKMRNGNILNLTMKNLTLVPEEVFEEAKEARVSVVDLCKNKLTQFPSGLIMLSNYITELNLSTNQLKEVPDAVASLAKLKFLDLSKNMLSDLPENLKSMTNLRELVLFNNSSSEMQYQFFTLLPRFQKMPNCVYGMIGLEILMLNDNSLEEINMEGLKNLNRLATLNLSNNNIGFVPPELGDMTHLKCLKIKGNPFRQPRYAILEQGTESILAYLRDKIVR</sequence>
<organism evidence="3 4">
    <name type="scientific">Ceutorhynchus assimilis</name>
    <name type="common">cabbage seed weevil</name>
    <dbReference type="NCBI Taxonomy" id="467358"/>
    <lineage>
        <taxon>Eukaryota</taxon>
        <taxon>Metazoa</taxon>
        <taxon>Ecdysozoa</taxon>
        <taxon>Arthropoda</taxon>
        <taxon>Hexapoda</taxon>
        <taxon>Insecta</taxon>
        <taxon>Pterygota</taxon>
        <taxon>Neoptera</taxon>
        <taxon>Endopterygota</taxon>
        <taxon>Coleoptera</taxon>
        <taxon>Polyphaga</taxon>
        <taxon>Cucujiformia</taxon>
        <taxon>Curculionidae</taxon>
        <taxon>Ceutorhynchinae</taxon>
        <taxon>Ceutorhynchus</taxon>
    </lineage>
</organism>
<dbReference type="SUPFAM" id="SSF52058">
    <property type="entry name" value="L domain-like"/>
    <property type="match status" value="2"/>
</dbReference>
<dbReference type="InterPro" id="IPR050216">
    <property type="entry name" value="LRR_domain-containing"/>
</dbReference>
<dbReference type="PROSITE" id="PS51450">
    <property type="entry name" value="LRR"/>
    <property type="match status" value="6"/>
</dbReference>
<dbReference type="InterPro" id="IPR003591">
    <property type="entry name" value="Leu-rich_rpt_typical-subtyp"/>
</dbReference>
<reference evidence="3" key="1">
    <citation type="submission" date="2022-01" db="EMBL/GenBank/DDBJ databases">
        <authorList>
            <person name="King R."/>
        </authorList>
    </citation>
    <scope>NUCLEOTIDE SEQUENCE</scope>
</reference>
<keyword evidence="2" id="KW-0677">Repeat</keyword>
<dbReference type="FunFam" id="3.80.10.10:FF:000116">
    <property type="entry name" value="Leucine-rich repeat-containing protein 40"/>
    <property type="match status" value="1"/>
</dbReference>
<dbReference type="SMART" id="SM00364">
    <property type="entry name" value="LRR_BAC"/>
    <property type="match status" value="9"/>
</dbReference>
<evidence type="ECO:0000313" key="4">
    <source>
        <dbReference type="Proteomes" id="UP001152799"/>
    </source>
</evidence>
<protein>
    <recommendedName>
        <fullName evidence="5">Leucine-rich repeat-containing protein 40</fullName>
    </recommendedName>
</protein>
<dbReference type="PRINTS" id="PR00019">
    <property type="entry name" value="LEURICHRPT"/>
</dbReference>
<dbReference type="InterPro" id="IPR032675">
    <property type="entry name" value="LRR_dom_sf"/>
</dbReference>
<dbReference type="PANTHER" id="PTHR48051:SF1">
    <property type="entry name" value="RAS SUPPRESSOR PROTEIN 1"/>
    <property type="match status" value="1"/>
</dbReference>
<gene>
    <name evidence="3" type="ORF">CEUTPL_LOCUS12863</name>
</gene>
<dbReference type="EMBL" id="OU892284">
    <property type="protein sequence ID" value="CAG9772451.1"/>
    <property type="molecule type" value="Genomic_DNA"/>
</dbReference>